<evidence type="ECO:0000259" key="8">
    <source>
        <dbReference type="SMART" id="SM00385"/>
    </source>
</evidence>
<evidence type="ECO:0000259" key="9">
    <source>
        <dbReference type="SMART" id="SM01332"/>
    </source>
</evidence>
<dbReference type="CDD" id="cd20544">
    <property type="entry name" value="CYCLIN_AtCycD-like_rpt2"/>
    <property type="match status" value="1"/>
</dbReference>
<feature type="domain" description="Cyclin-like" evidence="8">
    <location>
        <begin position="48"/>
        <end position="136"/>
    </location>
</feature>
<evidence type="ECO:0000256" key="1">
    <source>
        <dbReference type="ARBA" id="ARBA00009065"/>
    </source>
</evidence>
<evidence type="ECO:0000256" key="2">
    <source>
        <dbReference type="ARBA" id="ARBA00011177"/>
    </source>
</evidence>
<evidence type="ECO:0000313" key="10">
    <source>
        <dbReference type="EMBL" id="KAK4255431.1"/>
    </source>
</evidence>
<dbReference type="SUPFAM" id="SSF47954">
    <property type="entry name" value="Cyclin-like"/>
    <property type="match status" value="2"/>
</dbReference>
<comment type="caution">
    <text evidence="10">The sequence shown here is derived from an EMBL/GenBank/DDBJ whole genome shotgun (WGS) entry which is preliminary data.</text>
</comment>
<evidence type="ECO:0000256" key="7">
    <source>
        <dbReference type="RuleBase" id="RU000383"/>
    </source>
</evidence>
<dbReference type="SMART" id="SM01332">
    <property type="entry name" value="Cyclin_C"/>
    <property type="match status" value="1"/>
</dbReference>
<dbReference type="InterPro" id="IPR013763">
    <property type="entry name" value="Cyclin-like_dom"/>
</dbReference>
<accession>A0AAE1MD22</accession>
<evidence type="ECO:0000256" key="3">
    <source>
        <dbReference type="ARBA" id="ARBA00022618"/>
    </source>
</evidence>
<comment type="subunit">
    <text evidence="2">Interacts with the CDC2 protein kinase to form a serine/threonine kinase holoenzyme complex also known as maturation promoting factor (MPF). The cyclin subunit imparts substrate specificity to the complex.</text>
</comment>
<dbReference type="GO" id="GO:0051301">
    <property type="term" value="P:cell division"/>
    <property type="evidence" value="ECO:0007669"/>
    <property type="project" value="UniProtKB-KW"/>
</dbReference>
<evidence type="ECO:0000256" key="4">
    <source>
        <dbReference type="ARBA" id="ARBA00023127"/>
    </source>
</evidence>
<dbReference type="InterPro" id="IPR039361">
    <property type="entry name" value="Cyclin"/>
</dbReference>
<sequence length="318" mass="36314">MDFDLESPLQNFHDHPPSSLFLIEAHHTPSQTYFHSLKSRDFDFTVRRELISLISQLSCTFDPLLSYLAVNYVDRFLANRGLSQPKPWILRLLAVSCLSLAAKMMRTEYSVSDIQGEEGLIFEARTVRRMESLVLGVLQWRMRSITPFSFISFFIALFKLKDFSQRQVLKDRATEIIIRAQRDISFLEFKPSVVAASALLSASRELLTSQYPCFLSAISDCSYVNNESILKCNNVIQDVTMEGYEPAFDWVSSSETPINVLDHNFLSSESEKTNSTTITASTLRQERDLKRRKIAGYGNSHALQSSQIEQCLSETEDF</sequence>
<dbReference type="SMART" id="SM00385">
    <property type="entry name" value="CYCLIN"/>
    <property type="match status" value="1"/>
</dbReference>
<feature type="domain" description="Cyclin C-terminal" evidence="9">
    <location>
        <begin position="145"/>
        <end position="281"/>
    </location>
</feature>
<organism evidence="10 11">
    <name type="scientific">Acacia crassicarpa</name>
    <name type="common">northern wattle</name>
    <dbReference type="NCBI Taxonomy" id="499986"/>
    <lineage>
        <taxon>Eukaryota</taxon>
        <taxon>Viridiplantae</taxon>
        <taxon>Streptophyta</taxon>
        <taxon>Embryophyta</taxon>
        <taxon>Tracheophyta</taxon>
        <taxon>Spermatophyta</taxon>
        <taxon>Magnoliopsida</taxon>
        <taxon>eudicotyledons</taxon>
        <taxon>Gunneridae</taxon>
        <taxon>Pentapetalae</taxon>
        <taxon>rosids</taxon>
        <taxon>fabids</taxon>
        <taxon>Fabales</taxon>
        <taxon>Fabaceae</taxon>
        <taxon>Caesalpinioideae</taxon>
        <taxon>mimosoid clade</taxon>
        <taxon>Acacieae</taxon>
        <taxon>Acacia</taxon>
    </lineage>
</organism>
<proteinExistence type="inferred from homology"/>
<comment type="similarity">
    <text evidence="1">Belongs to the cyclin family. Cyclin D subfamily.</text>
</comment>
<dbReference type="Proteomes" id="UP001293593">
    <property type="component" value="Unassembled WGS sequence"/>
</dbReference>
<evidence type="ECO:0000313" key="11">
    <source>
        <dbReference type="Proteomes" id="UP001293593"/>
    </source>
</evidence>
<dbReference type="Pfam" id="PF02984">
    <property type="entry name" value="Cyclin_C"/>
    <property type="match status" value="1"/>
</dbReference>
<dbReference type="FunFam" id="1.10.472.10:FF:000060">
    <property type="entry name" value="D6-type cyclin"/>
    <property type="match status" value="1"/>
</dbReference>
<dbReference type="InterPro" id="IPR036915">
    <property type="entry name" value="Cyclin-like_sf"/>
</dbReference>
<evidence type="ECO:0000256" key="6">
    <source>
        <dbReference type="ARBA" id="ARBA00032263"/>
    </source>
</evidence>
<keyword evidence="11" id="KW-1185">Reference proteome</keyword>
<protein>
    <recommendedName>
        <fullName evidence="6">B-like cyclin</fullName>
    </recommendedName>
</protein>
<reference evidence="10" key="1">
    <citation type="submission" date="2023-10" db="EMBL/GenBank/DDBJ databases">
        <title>Chromosome-level genome of the transformable northern wattle, Acacia crassicarpa.</title>
        <authorList>
            <person name="Massaro I."/>
            <person name="Sinha N.R."/>
            <person name="Poethig S."/>
            <person name="Leichty A.R."/>
        </authorList>
    </citation>
    <scope>NUCLEOTIDE SEQUENCE</scope>
    <source>
        <strain evidence="10">Acra3RX</strain>
        <tissue evidence="10">Leaf</tissue>
    </source>
</reference>
<dbReference type="FunFam" id="1.10.472.10:FF:000040">
    <property type="entry name" value="D6-type cyclin"/>
    <property type="match status" value="1"/>
</dbReference>
<dbReference type="InterPro" id="IPR004367">
    <property type="entry name" value="Cyclin_C-dom"/>
</dbReference>
<dbReference type="Gene3D" id="1.10.472.10">
    <property type="entry name" value="Cyclin-like"/>
    <property type="match status" value="2"/>
</dbReference>
<dbReference type="EMBL" id="JAWXYG010000013">
    <property type="protein sequence ID" value="KAK4255431.1"/>
    <property type="molecule type" value="Genomic_DNA"/>
</dbReference>
<name>A0AAE1MD22_9FABA</name>
<evidence type="ECO:0000256" key="5">
    <source>
        <dbReference type="ARBA" id="ARBA00023306"/>
    </source>
</evidence>
<keyword evidence="3" id="KW-0132">Cell division</keyword>
<dbReference type="PANTHER" id="PTHR10177">
    <property type="entry name" value="CYCLINS"/>
    <property type="match status" value="1"/>
</dbReference>
<keyword evidence="5" id="KW-0131">Cell cycle</keyword>
<dbReference type="AlphaFoldDB" id="A0AAE1MD22"/>
<gene>
    <name evidence="10" type="ORF">QN277_008434</name>
</gene>
<dbReference type="Pfam" id="PF00134">
    <property type="entry name" value="Cyclin_N"/>
    <property type="match status" value="1"/>
</dbReference>
<keyword evidence="4 7" id="KW-0195">Cyclin</keyword>
<dbReference type="InterPro" id="IPR006671">
    <property type="entry name" value="Cyclin_N"/>
</dbReference>